<gene>
    <name evidence="1" type="ORF">ACFQ2Z_16660</name>
</gene>
<dbReference type="PANTHER" id="PTHR39166:SF1">
    <property type="entry name" value="BLL1166 PROTEIN"/>
    <property type="match status" value="1"/>
</dbReference>
<evidence type="ECO:0000313" key="1">
    <source>
        <dbReference type="EMBL" id="MFD1182992.1"/>
    </source>
</evidence>
<comment type="caution">
    <text evidence="1">The sequence shown here is derived from an EMBL/GenBank/DDBJ whole genome shotgun (WGS) entry which is preliminary data.</text>
</comment>
<evidence type="ECO:0000313" key="2">
    <source>
        <dbReference type="Proteomes" id="UP001597211"/>
    </source>
</evidence>
<dbReference type="PANTHER" id="PTHR39166">
    <property type="entry name" value="BLL1166 PROTEIN"/>
    <property type="match status" value="1"/>
</dbReference>
<dbReference type="EMBL" id="JBHTKZ010000035">
    <property type="protein sequence ID" value="MFD1182992.1"/>
    <property type="molecule type" value="Genomic_DNA"/>
</dbReference>
<keyword evidence="2" id="KW-1185">Reference proteome</keyword>
<dbReference type="RefSeq" id="WP_240271080.1">
    <property type="nucleotide sequence ID" value="NZ_JAKSXN010000067.1"/>
</dbReference>
<organism evidence="1 2">
    <name type="scientific">Paenibacillus timonensis</name>
    <dbReference type="NCBI Taxonomy" id="225915"/>
    <lineage>
        <taxon>Bacteria</taxon>
        <taxon>Bacillati</taxon>
        <taxon>Bacillota</taxon>
        <taxon>Bacilli</taxon>
        <taxon>Bacillales</taxon>
        <taxon>Paenibacillaceae</taxon>
        <taxon>Paenibacillus</taxon>
    </lineage>
</organism>
<proteinExistence type="predicted"/>
<sequence>MISTIADASSLREAIRQQPEMMADLRLVADLGLPQGCIAAGYIRNFVWDVLHGYAERTPLHDVDVLYYDPVCLDEEAEKAYDARLRERNPQLNWSAKNQARMHLRNGTAPYRSVEDAMQHWPETATAVGARLNGAGEVELIAPLGLTDLLALRIRQGPYFRDHAAFRQRVNGKAWLSRWPRLVLVEEEERAIRTRSCDDREPSPSSNGLK</sequence>
<reference evidence="2" key="1">
    <citation type="journal article" date="2019" name="Int. J. Syst. Evol. Microbiol.">
        <title>The Global Catalogue of Microorganisms (GCM) 10K type strain sequencing project: providing services to taxonomists for standard genome sequencing and annotation.</title>
        <authorList>
            <consortium name="The Broad Institute Genomics Platform"/>
            <consortium name="The Broad Institute Genome Sequencing Center for Infectious Disease"/>
            <person name="Wu L."/>
            <person name="Ma J."/>
        </authorList>
    </citation>
    <scope>NUCLEOTIDE SEQUENCE [LARGE SCALE GENOMIC DNA]</scope>
    <source>
        <strain evidence="2">CCUG 48216</strain>
    </source>
</reference>
<protein>
    <submittedName>
        <fullName evidence="1">Nucleotidyltransferase family protein</fullName>
    </submittedName>
</protein>
<dbReference type="InterPro" id="IPR009267">
    <property type="entry name" value="NTP_transf_6"/>
</dbReference>
<dbReference type="Pfam" id="PF06042">
    <property type="entry name" value="NTP_transf_6"/>
    <property type="match status" value="1"/>
</dbReference>
<name>A0ABW3SDZ7_9BACL</name>
<dbReference type="Proteomes" id="UP001597211">
    <property type="component" value="Unassembled WGS sequence"/>
</dbReference>
<accession>A0ABW3SDZ7</accession>